<feature type="active site" evidence="6">
    <location>
        <position position="257"/>
    </location>
</feature>
<keyword evidence="3" id="KW-0378">Hydrolase</keyword>
<dbReference type="Pfam" id="PF00413">
    <property type="entry name" value="Peptidase_M10"/>
    <property type="match status" value="1"/>
</dbReference>
<keyword evidence="9" id="KW-0732">Signal</keyword>
<comment type="cofactor">
    <cofactor evidence="7">
        <name>Zn(2+)</name>
        <dbReference type="ChEBI" id="CHEBI:29105"/>
    </cofactor>
    <text evidence="7">Binds 2 Zn(2+) ions per subunit.</text>
</comment>
<dbReference type="InterPro" id="IPR006026">
    <property type="entry name" value="Peptidase_Metallo"/>
</dbReference>
<dbReference type="GO" id="GO:0030574">
    <property type="term" value="P:collagen catabolic process"/>
    <property type="evidence" value="ECO:0007669"/>
    <property type="project" value="TreeGrafter"/>
</dbReference>
<gene>
    <name evidence="11" type="ORF">GQ43DRAFT_470510</name>
</gene>
<dbReference type="GO" id="GO:0008270">
    <property type="term" value="F:zinc ion binding"/>
    <property type="evidence" value="ECO:0007669"/>
    <property type="project" value="InterPro"/>
</dbReference>
<evidence type="ECO:0000256" key="8">
    <source>
        <dbReference type="SAM" id="MobiDB-lite"/>
    </source>
</evidence>
<proteinExistence type="predicted"/>
<dbReference type="PRINTS" id="PR00138">
    <property type="entry name" value="MATRIXIN"/>
</dbReference>
<reference evidence="11" key="1">
    <citation type="journal article" date="2020" name="Stud. Mycol.">
        <title>101 Dothideomycetes genomes: a test case for predicting lifestyles and emergence of pathogens.</title>
        <authorList>
            <person name="Haridas S."/>
            <person name="Albert R."/>
            <person name="Binder M."/>
            <person name="Bloem J."/>
            <person name="Labutti K."/>
            <person name="Salamov A."/>
            <person name="Andreopoulos B."/>
            <person name="Baker S."/>
            <person name="Barry K."/>
            <person name="Bills G."/>
            <person name="Bluhm B."/>
            <person name="Cannon C."/>
            <person name="Castanera R."/>
            <person name="Culley D."/>
            <person name="Daum C."/>
            <person name="Ezra D."/>
            <person name="Gonzalez J."/>
            <person name="Henrissat B."/>
            <person name="Kuo A."/>
            <person name="Liang C."/>
            <person name="Lipzen A."/>
            <person name="Lutzoni F."/>
            <person name="Magnuson J."/>
            <person name="Mondo S."/>
            <person name="Nolan M."/>
            <person name="Ohm R."/>
            <person name="Pangilinan J."/>
            <person name="Park H.-J."/>
            <person name="Ramirez L."/>
            <person name="Alfaro M."/>
            <person name="Sun H."/>
            <person name="Tritt A."/>
            <person name="Yoshinaga Y."/>
            <person name="Zwiers L.-H."/>
            <person name="Turgeon B."/>
            <person name="Goodwin S."/>
            <person name="Spatafora J."/>
            <person name="Crous P."/>
            <person name="Grigoriev I."/>
        </authorList>
    </citation>
    <scope>NUCLEOTIDE SEQUENCE</scope>
    <source>
        <strain evidence="11">ATCC 74209</strain>
    </source>
</reference>
<evidence type="ECO:0000256" key="7">
    <source>
        <dbReference type="PIRSR" id="PIRSR621190-2"/>
    </source>
</evidence>
<evidence type="ECO:0000259" key="10">
    <source>
        <dbReference type="SMART" id="SM00235"/>
    </source>
</evidence>
<keyword evidence="4 7" id="KW-0862">Zinc</keyword>
<dbReference type="InterPro" id="IPR021190">
    <property type="entry name" value="Pept_M10A"/>
</dbReference>
<dbReference type="Gene3D" id="3.40.390.10">
    <property type="entry name" value="Collagenase (Catalytic Domain)"/>
    <property type="match status" value="1"/>
</dbReference>
<feature type="signal peptide" evidence="9">
    <location>
        <begin position="1"/>
        <end position="24"/>
    </location>
</feature>
<dbReference type="GO" id="GO:0004222">
    <property type="term" value="F:metalloendopeptidase activity"/>
    <property type="evidence" value="ECO:0007669"/>
    <property type="project" value="InterPro"/>
</dbReference>
<evidence type="ECO:0000313" key="12">
    <source>
        <dbReference type="Proteomes" id="UP000799536"/>
    </source>
</evidence>
<comment type="caution">
    <text evidence="11">The sequence shown here is derived from an EMBL/GenBank/DDBJ whole genome shotgun (WGS) entry which is preliminary data.</text>
</comment>
<feature type="binding site" description="in inhibited form" evidence="7">
    <location>
        <position position="115"/>
    </location>
    <ligand>
        <name>Zn(2+)</name>
        <dbReference type="ChEBI" id="CHEBI:29105"/>
        <label>2</label>
        <note>catalytic</note>
    </ligand>
</feature>
<evidence type="ECO:0000256" key="6">
    <source>
        <dbReference type="PIRSR" id="PIRSR621190-1"/>
    </source>
</evidence>
<dbReference type="GO" id="GO:0030198">
    <property type="term" value="P:extracellular matrix organization"/>
    <property type="evidence" value="ECO:0007669"/>
    <property type="project" value="TreeGrafter"/>
</dbReference>
<protein>
    <recommendedName>
        <fullName evidence="10">Peptidase metallopeptidase domain-containing protein</fullName>
    </recommendedName>
</protein>
<dbReference type="PANTHER" id="PTHR10201:SF323">
    <property type="entry name" value="MATRIX METALLOPROTEINASE-21"/>
    <property type="match status" value="1"/>
</dbReference>
<sequence length="577" mass="64338">MFLLNPLLLLSLLGHFSLLASSEAISTTTTATTHPAPASIPTSNPSHTSPWRHNRTRESSEIHYFLKLFGWLPSNTTLPDTDIPSAIRKIQKVLRKPQTGVYDDTIENAMAKPHCGTEPPYNETDADEATVVDASNRTLLAKRYTIWGPKWDHTSLTYRFINYASDLPPERQRAILATAFSTWTSLVPLTITPAPPSLAIPDIHIQFTSLGPSETAYAATSMLAYGLSLAAGLINITFNSDYNWSDDRLFNYTALHEIGHALGLSHSKVQNAVMWPFYDGTIRPMYSDDMGAVHQLYGWRTPRWSRIGADSGTRGVVEVSSPSGSRVELLDGLYQLRSNGQVLWYSAQGSWVSVDNNPVTVQIAGAGGNLYQRHADGSIYKYSGASTSWLWIGNSDSNIVDIIAAGDQIYQRRRDGWVARWSGSGRTWHTIEQPLSSRQIVVSEKKVLYNLQTNGDLVRSEWPYGNGWTIIDQNPAIDSIAVGGDDFYKLHMNGQIFWLDTAYSLWRLIDDAGAKVIFAEGEFLYCWHRDGGIWRYTGTPFVWEQLDGTSNSQYVIGDSKGAVWEMLQNGEILRLVS</sequence>
<feature type="chain" id="PRO_5040365737" description="Peptidase metallopeptidase domain-containing protein" evidence="9">
    <location>
        <begin position="25"/>
        <end position="577"/>
    </location>
</feature>
<evidence type="ECO:0000256" key="4">
    <source>
        <dbReference type="ARBA" id="ARBA00022833"/>
    </source>
</evidence>
<keyword evidence="1" id="KW-0645">Protease</keyword>
<dbReference type="AlphaFoldDB" id="A0A9P4MRD4"/>
<feature type="region of interest" description="Disordered" evidence="8">
    <location>
        <begin position="29"/>
        <end position="54"/>
    </location>
</feature>
<keyword evidence="7" id="KW-0106">Calcium</keyword>
<name>A0A9P4MRD4_9PLEO</name>
<dbReference type="EMBL" id="ML993921">
    <property type="protein sequence ID" value="KAF2202884.1"/>
    <property type="molecule type" value="Genomic_DNA"/>
</dbReference>
<keyword evidence="12" id="KW-1185">Reference proteome</keyword>
<comment type="cofactor">
    <cofactor evidence="7">
        <name>Ca(2+)</name>
        <dbReference type="ChEBI" id="CHEBI:29108"/>
    </cofactor>
    <text evidence="7">Can bind about 5 Ca(2+) ions per subunit.</text>
</comment>
<feature type="domain" description="Peptidase metallopeptidase" evidence="10">
    <location>
        <begin position="147"/>
        <end position="299"/>
    </location>
</feature>
<dbReference type="GO" id="GO:0006508">
    <property type="term" value="P:proteolysis"/>
    <property type="evidence" value="ECO:0007669"/>
    <property type="project" value="UniProtKB-KW"/>
</dbReference>
<evidence type="ECO:0000256" key="3">
    <source>
        <dbReference type="ARBA" id="ARBA00022801"/>
    </source>
</evidence>
<dbReference type="SMART" id="SM00235">
    <property type="entry name" value="ZnMc"/>
    <property type="match status" value="1"/>
</dbReference>
<feature type="binding site" evidence="7">
    <location>
        <position position="256"/>
    </location>
    <ligand>
        <name>Zn(2+)</name>
        <dbReference type="ChEBI" id="CHEBI:29105"/>
        <label>2</label>
        <note>catalytic</note>
    </ligand>
</feature>
<feature type="binding site" evidence="7">
    <location>
        <position position="274"/>
    </location>
    <ligand>
        <name>Zn(2+)</name>
        <dbReference type="ChEBI" id="CHEBI:29105"/>
        <label>2</label>
        <note>catalytic</note>
    </ligand>
</feature>
<keyword evidence="2 7" id="KW-0479">Metal-binding</keyword>
<dbReference type="InterPro" id="IPR024079">
    <property type="entry name" value="MetalloPept_cat_dom_sf"/>
</dbReference>
<dbReference type="InterPro" id="IPR001818">
    <property type="entry name" value="Pept_M10_metallopeptidase"/>
</dbReference>
<evidence type="ECO:0000256" key="5">
    <source>
        <dbReference type="ARBA" id="ARBA00023049"/>
    </source>
</evidence>
<feature type="binding site" evidence="7">
    <location>
        <position position="202"/>
    </location>
    <ligand>
        <name>Ca(2+)</name>
        <dbReference type="ChEBI" id="CHEBI:29108"/>
        <label>2</label>
    </ligand>
</feature>
<feature type="binding site" evidence="7">
    <location>
        <position position="266"/>
    </location>
    <ligand>
        <name>Zn(2+)</name>
        <dbReference type="ChEBI" id="CHEBI:29105"/>
        <label>2</label>
        <note>catalytic</note>
    </ligand>
</feature>
<evidence type="ECO:0000313" key="11">
    <source>
        <dbReference type="EMBL" id="KAF2202884.1"/>
    </source>
</evidence>
<feature type="compositionally biased region" description="Low complexity" evidence="8">
    <location>
        <begin position="29"/>
        <end position="43"/>
    </location>
</feature>
<evidence type="ECO:0000256" key="1">
    <source>
        <dbReference type="ARBA" id="ARBA00022670"/>
    </source>
</evidence>
<feature type="binding site" evidence="7">
    <location>
        <position position="260"/>
    </location>
    <ligand>
        <name>Zn(2+)</name>
        <dbReference type="ChEBI" id="CHEBI:29105"/>
        <label>2</label>
        <note>catalytic</note>
    </ligand>
</feature>
<organism evidence="11 12">
    <name type="scientific">Delitschia confertaspora ATCC 74209</name>
    <dbReference type="NCBI Taxonomy" id="1513339"/>
    <lineage>
        <taxon>Eukaryota</taxon>
        <taxon>Fungi</taxon>
        <taxon>Dikarya</taxon>
        <taxon>Ascomycota</taxon>
        <taxon>Pezizomycotina</taxon>
        <taxon>Dothideomycetes</taxon>
        <taxon>Pleosporomycetidae</taxon>
        <taxon>Pleosporales</taxon>
        <taxon>Delitschiaceae</taxon>
        <taxon>Delitschia</taxon>
    </lineage>
</organism>
<feature type="binding site" evidence="7">
    <location>
        <position position="166"/>
    </location>
    <ligand>
        <name>Ca(2+)</name>
        <dbReference type="ChEBI" id="CHEBI:29108"/>
        <label>1</label>
    </ligand>
</feature>
<dbReference type="Proteomes" id="UP000799536">
    <property type="component" value="Unassembled WGS sequence"/>
</dbReference>
<dbReference type="PANTHER" id="PTHR10201">
    <property type="entry name" value="MATRIX METALLOPROTEINASE"/>
    <property type="match status" value="1"/>
</dbReference>
<evidence type="ECO:0000256" key="9">
    <source>
        <dbReference type="SAM" id="SignalP"/>
    </source>
</evidence>
<keyword evidence="5" id="KW-0482">Metalloprotease</keyword>
<dbReference type="SUPFAM" id="SSF47090">
    <property type="entry name" value="PGBD-like"/>
    <property type="match status" value="1"/>
</dbReference>
<dbReference type="OrthoDB" id="65569at2759"/>
<dbReference type="InterPro" id="IPR036365">
    <property type="entry name" value="PGBD-like_sf"/>
</dbReference>
<dbReference type="GO" id="GO:0031012">
    <property type="term" value="C:extracellular matrix"/>
    <property type="evidence" value="ECO:0007669"/>
    <property type="project" value="InterPro"/>
</dbReference>
<evidence type="ECO:0000256" key="2">
    <source>
        <dbReference type="ARBA" id="ARBA00022723"/>
    </source>
</evidence>
<accession>A0A9P4MRD4</accession>
<dbReference type="SUPFAM" id="SSF55486">
    <property type="entry name" value="Metalloproteases ('zincins'), catalytic domain"/>
    <property type="match status" value="1"/>
</dbReference>